<dbReference type="RefSeq" id="WP_377916336.1">
    <property type="nucleotide sequence ID" value="NZ_JBHRZT010000052.1"/>
</dbReference>
<evidence type="ECO:0000313" key="5">
    <source>
        <dbReference type="Proteomes" id="UP001595752"/>
    </source>
</evidence>
<reference evidence="5" key="1">
    <citation type="journal article" date="2019" name="Int. J. Syst. Evol. Microbiol.">
        <title>The Global Catalogue of Microorganisms (GCM) 10K type strain sequencing project: providing services to taxonomists for standard genome sequencing and annotation.</title>
        <authorList>
            <consortium name="The Broad Institute Genomics Platform"/>
            <consortium name="The Broad Institute Genome Sequencing Center for Infectious Disease"/>
            <person name="Wu L."/>
            <person name="Ma J."/>
        </authorList>
    </citation>
    <scope>NUCLEOTIDE SEQUENCE [LARGE SCALE GENOMIC DNA]</scope>
    <source>
        <strain evidence="5">CCUG 61889</strain>
    </source>
</reference>
<comment type="cofactor">
    <cofactor evidence="1">
        <name>Mg(2+)</name>
        <dbReference type="ChEBI" id="CHEBI:18420"/>
    </cofactor>
</comment>
<name>A0ABV8B693_9BACI</name>
<dbReference type="Pfam" id="PF00293">
    <property type="entry name" value="NUDIX"/>
    <property type="match status" value="1"/>
</dbReference>
<sequence>MSNWHVLQRETIKADRFEVVVERVQLPNQSEAPFSYVKMKHGVCVLPILENHQVICIKQYRHIFEKWEYELPAGGIEEGDTPIETAKKELLEETGYKAAQWMDLGYIYASVGSTDEVIHLFAAKDLTRHEQQLEESEEIEIEVVDLQEVKKWIAEGEFRHSAGIAAVARYVFRCF</sequence>
<evidence type="ECO:0000256" key="2">
    <source>
        <dbReference type="ARBA" id="ARBA00022801"/>
    </source>
</evidence>
<accession>A0ABV8B693</accession>
<dbReference type="Proteomes" id="UP001595752">
    <property type="component" value="Unassembled WGS sequence"/>
</dbReference>
<keyword evidence="5" id="KW-1185">Reference proteome</keyword>
<comment type="caution">
    <text evidence="4">The sequence shown here is derived from an EMBL/GenBank/DDBJ whole genome shotgun (WGS) entry which is preliminary data.</text>
</comment>
<dbReference type="PANTHER" id="PTHR11839">
    <property type="entry name" value="UDP/ADP-SUGAR PYROPHOSPHATASE"/>
    <property type="match status" value="1"/>
</dbReference>
<dbReference type="GO" id="GO:0016787">
    <property type="term" value="F:hydrolase activity"/>
    <property type="evidence" value="ECO:0007669"/>
    <property type="project" value="UniProtKB-KW"/>
</dbReference>
<dbReference type="InterPro" id="IPR000086">
    <property type="entry name" value="NUDIX_hydrolase_dom"/>
</dbReference>
<dbReference type="SUPFAM" id="SSF55811">
    <property type="entry name" value="Nudix"/>
    <property type="match status" value="1"/>
</dbReference>
<dbReference type="Gene3D" id="3.90.79.10">
    <property type="entry name" value="Nucleoside Triphosphate Pyrophosphohydrolase"/>
    <property type="match status" value="1"/>
</dbReference>
<evidence type="ECO:0000259" key="3">
    <source>
        <dbReference type="PROSITE" id="PS51462"/>
    </source>
</evidence>
<dbReference type="EMBL" id="JBHRZT010000052">
    <property type="protein sequence ID" value="MFC3884682.1"/>
    <property type="molecule type" value="Genomic_DNA"/>
</dbReference>
<dbReference type="PANTHER" id="PTHR11839:SF18">
    <property type="entry name" value="NUDIX HYDROLASE DOMAIN-CONTAINING PROTEIN"/>
    <property type="match status" value="1"/>
</dbReference>
<dbReference type="EC" id="3.6.-.-" evidence="4"/>
<dbReference type="PROSITE" id="PS51462">
    <property type="entry name" value="NUDIX"/>
    <property type="match status" value="1"/>
</dbReference>
<evidence type="ECO:0000313" key="4">
    <source>
        <dbReference type="EMBL" id="MFC3884682.1"/>
    </source>
</evidence>
<dbReference type="CDD" id="cd03424">
    <property type="entry name" value="NUDIX_ADPRase_Nudt5_UGPPase_Nudt14"/>
    <property type="match status" value="1"/>
</dbReference>
<feature type="domain" description="Nudix hydrolase" evidence="3">
    <location>
        <begin position="39"/>
        <end position="166"/>
    </location>
</feature>
<protein>
    <submittedName>
        <fullName evidence="4">NUDIX hydrolase</fullName>
        <ecNumber evidence="4">3.6.-.-</ecNumber>
    </submittedName>
</protein>
<keyword evidence="2 4" id="KW-0378">Hydrolase</keyword>
<evidence type="ECO:0000256" key="1">
    <source>
        <dbReference type="ARBA" id="ARBA00001946"/>
    </source>
</evidence>
<proteinExistence type="predicted"/>
<organism evidence="4 5">
    <name type="scientific">Bacillus songklensis</name>
    <dbReference type="NCBI Taxonomy" id="1069116"/>
    <lineage>
        <taxon>Bacteria</taxon>
        <taxon>Bacillati</taxon>
        <taxon>Bacillota</taxon>
        <taxon>Bacilli</taxon>
        <taxon>Bacillales</taxon>
        <taxon>Bacillaceae</taxon>
        <taxon>Bacillus</taxon>
    </lineage>
</organism>
<gene>
    <name evidence="4" type="ORF">ACFOU2_14735</name>
</gene>
<dbReference type="InterPro" id="IPR015797">
    <property type="entry name" value="NUDIX_hydrolase-like_dom_sf"/>
</dbReference>